<comment type="caution">
    <text evidence="2">The sequence shown here is derived from an EMBL/GenBank/DDBJ whole genome shotgun (WGS) entry which is preliminary data.</text>
</comment>
<reference evidence="2 3" key="1">
    <citation type="submission" date="2013-02" db="EMBL/GenBank/DDBJ databases">
        <title>The Genome Sequence of Acinetobacter sp. CIP 70.18.</title>
        <authorList>
            <consortium name="The Broad Institute Genome Sequencing Platform"/>
            <consortium name="The Broad Institute Genome Sequencing Center for Infectious Disease"/>
            <person name="Cerqueira G."/>
            <person name="Feldgarden M."/>
            <person name="Courvalin P."/>
            <person name="Perichon B."/>
            <person name="Grillot-Courvalin C."/>
            <person name="Clermont D."/>
            <person name="Rocha E."/>
            <person name="Yoon E.-J."/>
            <person name="Nemec A."/>
            <person name="Walker B."/>
            <person name="Young S.K."/>
            <person name="Zeng Q."/>
            <person name="Gargeya S."/>
            <person name="Fitzgerald M."/>
            <person name="Haas B."/>
            <person name="Abouelleil A."/>
            <person name="Alvarado L."/>
            <person name="Arachchi H.M."/>
            <person name="Berlin A.M."/>
            <person name="Chapman S.B."/>
            <person name="Dewar J."/>
            <person name="Goldberg J."/>
            <person name="Griggs A."/>
            <person name="Gujja S."/>
            <person name="Hansen M."/>
            <person name="Howarth C."/>
            <person name="Imamovic A."/>
            <person name="Larimer J."/>
            <person name="McCowan C."/>
            <person name="Murphy C."/>
            <person name="Neiman D."/>
            <person name="Pearson M."/>
            <person name="Priest M."/>
            <person name="Roberts A."/>
            <person name="Saif S."/>
            <person name="Shea T."/>
            <person name="Sisk P."/>
            <person name="Sykes S."/>
            <person name="Wortman J."/>
            <person name="Nusbaum C."/>
            <person name="Birren B."/>
        </authorList>
    </citation>
    <scope>NUCLEOTIDE SEQUENCE [LARGE SCALE GENOMIC DNA]</scope>
    <source>
        <strain evidence="2 3">CIP 70.18</strain>
    </source>
</reference>
<dbReference type="Proteomes" id="UP000013084">
    <property type="component" value="Unassembled WGS sequence"/>
</dbReference>
<evidence type="ECO:0000313" key="3">
    <source>
        <dbReference type="Proteomes" id="UP000013084"/>
    </source>
</evidence>
<evidence type="ECO:0000313" key="2">
    <source>
        <dbReference type="EMBL" id="ENX60670.1"/>
    </source>
</evidence>
<dbReference type="HOGENOM" id="CLU_3427290_0_0_6"/>
<evidence type="ECO:0000256" key="1">
    <source>
        <dbReference type="SAM" id="MobiDB-lite"/>
    </source>
</evidence>
<dbReference type="EMBL" id="APRN01000033">
    <property type="protein sequence ID" value="ENX60670.1"/>
    <property type="molecule type" value="Genomic_DNA"/>
</dbReference>
<feature type="region of interest" description="Disordered" evidence="1">
    <location>
        <begin position="1"/>
        <end position="21"/>
    </location>
</feature>
<feature type="non-terminal residue" evidence="2">
    <location>
        <position position="1"/>
    </location>
</feature>
<proteinExistence type="predicted"/>
<gene>
    <name evidence="2" type="ORF">F902_01218</name>
</gene>
<sequence length="21" mass="2145">DPFPNSEVKPLSADGSVALAM</sequence>
<name>N9TB64_9GAMM</name>
<accession>N9TB64</accession>
<protein>
    <submittedName>
        <fullName evidence="2">Uncharacterized protein</fullName>
    </submittedName>
</protein>
<dbReference type="AlphaFoldDB" id="N9TB64"/>
<organism evidence="2 3">
    <name type="scientific">Acinetobacter higginsii</name>
    <dbReference type="NCBI Taxonomy" id="70347"/>
    <lineage>
        <taxon>Bacteria</taxon>
        <taxon>Pseudomonadati</taxon>
        <taxon>Pseudomonadota</taxon>
        <taxon>Gammaproteobacteria</taxon>
        <taxon>Moraxellales</taxon>
        <taxon>Moraxellaceae</taxon>
        <taxon>Acinetobacter</taxon>
    </lineage>
</organism>
<keyword evidence="3" id="KW-1185">Reference proteome</keyword>